<evidence type="ECO:0000259" key="1">
    <source>
        <dbReference type="SMART" id="SM00421"/>
    </source>
</evidence>
<evidence type="ECO:0000313" key="3">
    <source>
        <dbReference type="Proteomes" id="UP000575068"/>
    </source>
</evidence>
<dbReference type="SMART" id="SM00421">
    <property type="entry name" value="HTH_LUXR"/>
    <property type="match status" value="1"/>
</dbReference>
<accession>A0A840HU53</accession>
<feature type="domain" description="HTH luxR-type" evidence="1">
    <location>
        <begin position="214"/>
        <end position="271"/>
    </location>
</feature>
<dbReference type="InterPro" id="IPR000792">
    <property type="entry name" value="Tscrpt_reg_LuxR_C"/>
</dbReference>
<dbReference type="GO" id="GO:0003677">
    <property type="term" value="F:DNA binding"/>
    <property type="evidence" value="ECO:0007669"/>
    <property type="project" value="UniProtKB-KW"/>
</dbReference>
<dbReference type="SUPFAM" id="SSF46894">
    <property type="entry name" value="C-terminal effector domain of the bipartite response regulators"/>
    <property type="match status" value="1"/>
</dbReference>
<dbReference type="InterPro" id="IPR036388">
    <property type="entry name" value="WH-like_DNA-bd_sf"/>
</dbReference>
<dbReference type="Proteomes" id="UP000575068">
    <property type="component" value="Unassembled WGS sequence"/>
</dbReference>
<comment type="caution">
    <text evidence="2">The sequence shown here is derived from an EMBL/GenBank/DDBJ whole genome shotgun (WGS) entry which is preliminary data.</text>
</comment>
<keyword evidence="3" id="KW-1185">Reference proteome</keyword>
<dbReference type="Pfam" id="PF00196">
    <property type="entry name" value="GerE"/>
    <property type="match status" value="1"/>
</dbReference>
<protein>
    <submittedName>
        <fullName evidence="2">DNA-binding CsgD family transcriptional regulator</fullName>
    </submittedName>
</protein>
<dbReference type="Gene3D" id="1.10.10.10">
    <property type="entry name" value="Winged helix-like DNA-binding domain superfamily/Winged helix DNA-binding domain"/>
    <property type="match status" value="1"/>
</dbReference>
<dbReference type="GO" id="GO:0006355">
    <property type="term" value="P:regulation of DNA-templated transcription"/>
    <property type="evidence" value="ECO:0007669"/>
    <property type="project" value="InterPro"/>
</dbReference>
<proteinExistence type="predicted"/>
<keyword evidence="2" id="KW-0238">DNA-binding</keyword>
<evidence type="ECO:0000313" key="2">
    <source>
        <dbReference type="EMBL" id="MBB4641453.1"/>
    </source>
</evidence>
<gene>
    <name evidence="2" type="ORF">HNQ99_001762</name>
</gene>
<dbReference type="EMBL" id="JACHOV010000006">
    <property type="protein sequence ID" value="MBB4641453.1"/>
    <property type="molecule type" value="Genomic_DNA"/>
</dbReference>
<organism evidence="2 3">
    <name type="scientific">Rhizorhapis suberifaciens</name>
    <name type="common">corky root of lettuce</name>
    <dbReference type="NCBI Taxonomy" id="13656"/>
    <lineage>
        <taxon>Bacteria</taxon>
        <taxon>Pseudomonadati</taxon>
        <taxon>Pseudomonadota</taxon>
        <taxon>Alphaproteobacteria</taxon>
        <taxon>Sphingomonadales</taxon>
        <taxon>Sphingomonadaceae</taxon>
        <taxon>Rhizorhapis</taxon>
    </lineage>
</organism>
<sequence length="296" mass="32757">MQSGCIETIDMTVSRPKPQTSYHSGLLPAVIDSVGTESFAPNLLKYLDQALGGVDHCALYRLDGERPTKLGAASLTGSDNCDGAVDVYLSGHWHGDPLMQKIRDMPFHRQPALTRMDLDCLPPSGLRDLVFRRLDGKDRLMLSSSRGHRRIGCSMVRSDPRGMMPDDRVDAVVETADLVVTMVAKHAELSTRREAFEEALASTAEIAATMSKARVKLTNREVEVCARTLFGLSSHSTGLELGIGEESVKTYRKRAYQRIGISSARELLVWYLGISQQRQIPRPDFIEDDVLSWPAV</sequence>
<dbReference type="AlphaFoldDB" id="A0A840HU53"/>
<dbReference type="RefSeq" id="WP_184475269.1">
    <property type="nucleotide sequence ID" value="NZ_JACHOV010000006.1"/>
</dbReference>
<name>A0A840HU53_9SPHN</name>
<reference evidence="2 3" key="1">
    <citation type="submission" date="2020-08" db="EMBL/GenBank/DDBJ databases">
        <title>Genomic Encyclopedia of Type Strains, Phase IV (KMG-IV): sequencing the most valuable type-strain genomes for metagenomic binning, comparative biology and taxonomic classification.</title>
        <authorList>
            <person name="Goeker M."/>
        </authorList>
    </citation>
    <scope>NUCLEOTIDE SEQUENCE [LARGE SCALE GENOMIC DNA]</scope>
    <source>
        <strain evidence="2 3">DSM 7465</strain>
    </source>
</reference>
<dbReference type="InterPro" id="IPR016032">
    <property type="entry name" value="Sig_transdc_resp-reg_C-effctor"/>
</dbReference>